<dbReference type="Pfam" id="PF00657">
    <property type="entry name" value="Lipase_GDSL"/>
    <property type="match status" value="1"/>
</dbReference>
<dbReference type="InterPro" id="IPR035669">
    <property type="entry name" value="SGNH_plant_lipase-like"/>
</dbReference>
<accession>A0A4Y1RZJ4</accession>
<keyword evidence="3" id="KW-0442">Lipid degradation</keyword>
<dbReference type="GO" id="GO:0016042">
    <property type="term" value="P:lipid catabolic process"/>
    <property type="evidence" value="ECO:0007669"/>
    <property type="project" value="UniProtKB-KW"/>
</dbReference>
<protein>
    <submittedName>
        <fullName evidence="4">GDSL-like Lipase/Acylhydrolase superfamily protein</fullName>
    </submittedName>
</protein>
<evidence type="ECO:0000256" key="3">
    <source>
        <dbReference type="ARBA" id="ARBA00022963"/>
    </source>
</evidence>
<sequence>MAVVGLAEAGVPAIFILGDSTADVGTNNFLPGSMARADFPTMALTFLSQEPLEGSAMALTVLIFSVTKQFGLKRSPRPFLSLNTTSLHKKSFRGVNFASGGSGLLDITGRTMLTLMKFGKERIRFGAPFVNRKNVITLSEQIQQLSLVKSNLAAIKGQRLTEKLISKSLFFISTGSNDLFGYYHSNTSFSKEAFLSSLELAYEKHLKSLIDLGARKFGIISVAPIGCCPSQRIYNTTGGCLEDLNDLAIAFHARLDALLFKLSSEHKSIKYSLGNAFEMTINVIQYPLAFNFTQVEDACCGAGKLNAESFCSPKAKLCPNRNNYLFWDLFHPTQAASKLAAVTLYNGGPQFKLVKILRIHIQYEEKKKTRSTIFMVGLREDECIRQRRAAIIIISISSLL</sequence>
<dbReference type="InterPro" id="IPR036514">
    <property type="entry name" value="SGNH_hydro_sf"/>
</dbReference>
<dbReference type="EMBL" id="AP019304">
    <property type="protein sequence ID" value="BBH09849.1"/>
    <property type="molecule type" value="Genomic_DNA"/>
</dbReference>
<comment type="similarity">
    <text evidence="1">Belongs to the 'GDSL' lipolytic enzyme family.</text>
</comment>
<dbReference type="AlphaFoldDB" id="A0A4Y1RZJ4"/>
<reference evidence="4" key="1">
    <citation type="journal article" date="2019" name="Science">
        <title>Mutation of a bHLH transcription factor allowed almond domestication.</title>
        <authorList>
            <person name="Sanchez-Perez R."/>
            <person name="Pavan S."/>
            <person name="Mazzeo R."/>
            <person name="Moldovan C."/>
            <person name="Aiese Cigliano R."/>
            <person name="Del Cueto J."/>
            <person name="Ricciardi F."/>
            <person name="Lotti C."/>
            <person name="Ricciardi L."/>
            <person name="Dicenta F."/>
            <person name="Lopez-Marques R.L."/>
            <person name="Lindberg Moller B."/>
        </authorList>
    </citation>
    <scope>NUCLEOTIDE SEQUENCE</scope>
</reference>
<keyword evidence="2 4" id="KW-0378">Hydrolase</keyword>
<dbReference type="Gene3D" id="3.40.50.1110">
    <property type="entry name" value="SGNH hydrolase"/>
    <property type="match status" value="1"/>
</dbReference>
<evidence type="ECO:0000313" key="4">
    <source>
        <dbReference type="EMBL" id="BBH09849.1"/>
    </source>
</evidence>
<dbReference type="CDD" id="cd01837">
    <property type="entry name" value="SGNH_plant_lipase_like"/>
    <property type="match status" value="1"/>
</dbReference>
<dbReference type="PANTHER" id="PTHR45648">
    <property type="entry name" value="GDSL LIPASE/ACYLHYDROLASE FAMILY PROTEIN (AFU_ORTHOLOGUE AFUA_4G14700)"/>
    <property type="match status" value="1"/>
</dbReference>
<name>A0A4Y1RZJ4_PRUDU</name>
<proteinExistence type="inferred from homology"/>
<keyword evidence="3" id="KW-0443">Lipid metabolism</keyword>
<organism evidence="4">
    <name type="scientific">Prunus dulcis</name>
    <name type="common">Almond</name>
    <name type="synonym">Amygdalus dulcis</name>
    <dbReference type="NCBI Taxonomy" id="3755"/>
    <lineage>
        <taxon>Eukaryota</taxon>
        <taxon>Viridiplantae</taxon>
        <taxon>Streptophyta</taxon>
        <taxon>Embryophyta</taxon>
        <taxon>Tracheophyta</taxon>
        <taxon>Spermatophyta</taxon>
        <taxon>Magnoliopsida</taxon>
        <taxon>eudicotyledons</taxon>
        <taxon>Gunneridae</taxon>
        <taxon>Pentapetalae</taxon>
        <taxon>rosids</taxon>
        <taxon>fabids</taxon>
        <taxon>Rosales</taxon>
        <taxon>Rosaceae</taxon>
        <taxon>Amygdaloideae</taxon>
        <taxon>Amygdaleae</taxon>
        <taxon>Prunus</taxon>
    </lineage>
</organism>
<dbReference type="GO" id="GO:0016788">
    <property type="term" value="F:hydrolase activity, acting on ester bonds"/>
    <property type="evidence" value="ECO:0007669"/>
    <property type="project" value="InterPro"/>
</dbReference>
<gene>
    <name evidence="4" type="ORF">Prudu_022472</name>
</gene>
<dbReference type="InterPro" id="IPR051058">
    <property type="entry name" value="GDSL_Est/Lipase"/>
</dbReference>
<evidence type="ECO:0000256" key="1">
    <source>
        <dbReference type="ARBA" id="ARBA00008668"/>
    </source>
</evidence>
<dbReference type="PANTHER" id="PTHR45648:SF17">
    <property type="entry name" value="GDSL ESTERASE_LIPASE"/>
    <property type="match status" value="1"/>
</dbReference>
<evidence type="ECO:0000256" key="2">
    <source>
        <dbReference type="ARBA" id="ARBA00022801"/>
    </source>
</evidence>
<dbReference type="InterPro" id="IPR001087">
    <property type="entry name" value="GDSL"/>
</dbReference>